<comment type="caution">
    <text evidence="11">The sequence shown here is derived from an EMBL/GenBank/DDBJ whole genome shotgun (WGS) entry which is preliminary data.</text>
</comment>
<comment type="function">
    <text evidence="7">The globular domain of the protein is located near the polypeptide exit tunnel on the outside of the subunit, while an extended beta-hairpin is found that lines the wall of the exit tunnel in the center of the 70S ribosome.</text>
</comment>
<accession>A0A1F8EJY8</accession>
<reference evidence="11 12" key="1">
    <citation type="journal article" date="2016" name="Nat. Commun.">
        <title>Thousands of microbial genomes shed light on interconnected biogeochemical processes in an aquifer system.</title>
        <authorList>
            <person name="Anantharaman K."/>
            <person name="Brown C.T."/>
            <person name="Hug L.A."/>
            <person name="Sharon I."/>
            <person name="Castelle C.J."/>
            <person name="Probst A.J."/>
            <person name="Thomas B.C."/>
            <person name="Singh A."/>
            <person name="Wilkins M.J."/>
            <person name="Karaoz U."/>
            <person name="Brodie E.L."/>
            <person name="Williams K.H."/>
            <person name="Hubbard S.S."/>
            <person name="Banfield J.F."/>
        </authorList>
    </citation>
    <scope>NUCLEOTIDE SEQUENCE [LARGE SCALE GENOMIC DNA]</scope>
</reference>
<dbReference type="SUPFAM" id="SSF54843">
    <property type="entry name" value="Ribosomal protein L22"/>
    <property type="match status" value="1"/>
</dbReference>
<keyword evidence="5 7" id="KW-0687">Ribonucleoprotein</keyword>
<sequence>MSEVRAQLNNLRIAPRKVRAVVGLIKGKDVLTALAQLDNFVRKSSRPIKKLVDSAIANAENNFNMIKENLYVKEIVVNEGVKLKRFRAKGFGRAALIQKKTSHIVLTLGERKAGLRMERKAKTKKEEVESTTRAIKGNEDKKPEVKREIGMKGNMLGNLGKKIFQRKAI</sequence>
<evidence type="ECO:0000313" key="11">
    <source>
        <dbReference type="EMBL" id="OGN00346.1"/>
    </source>
</evidence>
<organism evidence="11 12">
    <name type="scientific">Candidatus Yanofskybacteria bacterium RIFCSPHIGHO2_01_FULL_41_53</name>
    <dbReference type="NCBI Taxonomy" id="1802663"/>
    <lineage>
        <taxon>Bacteria</taxon>
        <taxon>Candidatus Yanofskyibacteriota</taxon>
    </lineage>
</organism>
<protein>
    <recommendedName>
        <fullName evidence="6 7">Large ribosomal subunit protein uL22</fullName>
    </recommendedName>
</protein>
<name>A0A1F8EJY8_9BACT</name>
<keyword evidence="4 7" id="KW-0689">Ribosomal protein</keyword>
<evidence type="ECO:0000256" key="10">
    <source>
        <dbReference type="RuleBase" id="RU004008"/>
    </source>
</evidence>
<comment type="subunit">
    <text evidence="7 9">Part of the 50S ribosomal subunit.</text>
</comment>
<evidence type="ECO:0000256" key="1">
    <source>
        <dbReference type="ARBA" id="ARBA00009451"/>
    </source>
</evidence>
<dbReference type="HAMAP" id="MF_01331_B">
    <property type="entry name" value="Ribosomal_uL22_B"/>
    <property type="match status" value="1"/>
</dbReference>
<evidence type="ECO:0000256" key="4">
    <source>
        <dbReference type="ARBA" id="ARBA00022980"/>
    </source>
</evidence>
<dbReference type="CDD" id="cd00336">
    <property type="entry name" value="Ribosomal_L22"/>
    <property type="match status" value="1"/>
</dbReference>
<dbReference type="GO" id="GO:0019843">
    <property type="term" value="F:rRNA binding"/>
    <property type="evidence" value="ECO:0007669"/>
    <property type="project" value="UniProtKB-UniRule"/>
</dbReference>
<dbReference type="Proteomes" id="UP000177117">
    <property type="component" value="Unassembled WGS sequence"/>
</dbReference>
<dbReference type="GO" id="GO:0003735">
    <property type="term" value="F:structural constituent of ribosome"/>
    <property type="evidence" value="ECO:0007669"/>
    <property type="project" value="InterPro"/>
</dbReference>
<evidence type="ECO:0000256" key="6">
    <source>
        <dbReference type="ARBA" id="ARBA00035207"/>
    </source>
</evidence>
<evidence type="ECO:0000256" key="5">
    <source>
        <dbReference type="ARBA" id="ARBA00023274"/>
    </source>
</evidence>
<comment type="similarity">
    <text evidence="1 7 8">Belongs to the universal ribosomal protein uL22 family.</text>
</comment>
<dbReference type="GO" id="GO:0022625">
    <property type="term" value="C:cytosolic large ribosomal subunit"/>
    <property type="evidence" value="ECO:0007669"/>
    <property type="project" value="TreeGrafter"/>
</dbReference>
<comment type="function">
    <text evidence="7 10">This protein binds specifically to 23S rRNA; its binding is stimulated by other ribosomal proteins, e.g., L4, L17, and L20. It is important during the early stages of 50S assembly. It makes multiple contacts with different domains of the 23S rRNA in the assembled 50S subunit and ribosome.</text>
</comment>
<gene>
    <name evidence="7" type="primary">rplV</name>
    <name evidence="11" type="ORF">A2650_01895</name>
</gene>
<proteinExistence type="inferred from homology"/>
<keyword evidence="3 7" id="KW-0694">RNA-binding</keyword>
<dbReference type="InterPro" id="IPR047867">
    <property type="entry name" value="Ribosomal_uL22_bac/org-type"/>
</dbReference>
<dbReference type="NCBIfam" id="TIGR01044">
    <property type="entry name" value="rplV_bact"/>
    <property type="match status" value="1"/>
</dbReference>
<dbReference type="EMBL" id="MGJD01000023">
    <property type="protein sequence ID" value="OGN00346.1"/>
    <property type="molecule type" value="Genomic_DNA"/>
</dbReference>
<dbReference type="Pfam" id="PF00237">
    <property type="entry name" value="Ribosomal_L22"/>
    <property type="match status" value="1"/>
</dbReference>
<dbReference type="GO" id="GO:0006412">
    <property type="term" value="P:translation"/>
    <property type="evidence" value="ECO:0007669"/>
    <property type="project" value="UniProtKB-UniRule"/>
</dbReference>
<evidence type="ECO:0000256" key="3">
    <source>
        <dbReference type="ARBA" id="ARBA00022884"/>
    </source>
</evidence>
<dbReference type="InterPro" id="IPR036394">
    <property type="entry name" value="Ribosomal_uL22_sf"/>
</dbReference>
<dbReference type="AlphaFoldDB" id="A0A1F8EJY8"/>
<dbReference type="InterPro" id="IPR005727">
    <property type="entry name" value="Ribosomal_uL22_bac/chlpt-type"/>
</dbReference>
<evidence type="ECO:0000256" key="9">
    <source>
        <dbReference type="RuleBase" id="RU004006"/>
    </source>
</evidence>
<keyword evidence="2 7" id="KW-0699">rRNA-binding</keyword>
<dbReference type="Gene3D" id="3.90.470.10">
    <property type="entry name" value="Ribosomal protein L22/L17"/>
    <property type="match status" value="1"/>
</dbReference>
<evidence type="ECO:0000256" key="8">
    <source>
        <dbReference type="RuleBase" id="RU004005"/>
    </source>
</evidence>
<evidence type="ECO:0000256" key="7">
    <source>
        <dbReference type="HAMAP-Rule" id="MF_01331"/>
    </source>
</evidence>
<evidence type="ECO:0000313" key="12">
    <source>
        <dbReference type="Proteomes" id="UP000177117"/>
    </source>
</evidence>
<evidence type="ECO:0000256" key="2">
    <source>
        <dbReference type="ARBA" id="ARBA00022730"/>
    </source>
</evidence>
<dbReference type="PANTHER" id="PTHR13501:SF8">
    <property type="entry name" value="LARGE RIBOSOMAL SUBUNIT PROTEIN UL22M"/>
    <property type="match status" value="1"/>
</dbReference>
<dbReference type="InterPro" id="IPR001063">
    <property type="entry name" value="Ribosomal_uL22"/>
</dbReference>
<dbReference type="PANTHER" id="PTHR13501">
    <property type="entry name" value="CHLOROPLAST 50S RIBOSOMAL PROTEIN L22-RELATED"/>
    <property type="match status" value="1"/>
</dbReference>